<reference evidence="1" key="1">
    <citation type="submission" date="2023-09" db="EMBL/GenBank/DDBJ databases">
        <authorList>
            <consortium name="CW5 consortium"/>
            <person name="Lu C.-W."/>
        </authorList>
    </citation>
    <scope>NUCLEOTIDE SEQUENCE</scope>
    <source>
        <strain evidence="1">KPS</strain>
    </source>
</reference>
<sequence length="105" mass="12086">MATKKTAMKIYVDPNEYVEIIQSAERTQLSVSTYVRRLCLGMPTPTFEKQKAVRELLGVNADLGRLGGLLKMWLMDEDRNQREAERLLHELQQIKALLVQKIEAL</sequence>
<protein>
    <submittedName>
        <fullName evidence="1">Conjugal transfer protein TraJ</fullName>
    </submittedName>
</protein>
<gene>
    <name evidence="1" type="ORF">KPS_000893</name>
</gene>
<dbReference type="InterPro" id="IPR053842">
    <property type="entry name" value="NikA-like"/>
</dbReference>
<dbReference type="RefSeq" id="WP_309542229.1">
    <property type="nucleotide sequence ID" value="NZ_CP133659.1"/>
</dbReference>
<name>A0ABY9R3I3_9BACT</name>
<keyword evidence="2" id="KW-1185">Reference proteome</keyword>
<organism evidence="1 2">
    <name type="scientific">Nitratidesulfovibrio liaohensis</name>
    <dbReference type="NCBI Taxonomy" id="2604158"/>
    <lineage>
        <taxon>Bacteria</taxon>
        <taxon>Pseudomonadati</taxon>
        <taxon>Thermodesulfobacteriota</taxon>
        <taxon>Desulfovibrionia</taxon>
        <taxon>Desulfovibrionales</taxon>
        <taxon>Desulfovibrionaceae</taxon>
        <taxon>Nitratidesulfovibrio</taxon>
    </lineage>
</organism>
<accession>A0ABY9R3I3</accession>
<evidence type="ECO:0000313" key="2">
    <source>
        <dbReference type="Proteomes" id="UP001180616"/>
    </source>
</evidence>
<proteinExistence type="predicted"/>
<dbReference type="Pfam" id="PF21983">
    <property type="entry name" value="NikA-like"/>
    <property type="match status" value="1"/>
</dbReference>
<dbReference type="Proteomes" id="UP001180616">
    <property type="component" value="Chromosome"/>
</dbReference>
<evidence type="ECO:0000313" key="1">
    <source>
        <dbReference type="EMBL" id="WMW66326.1"/>
    </source>
</evidence>
<dbReference type="EMBL" id="CP133659">
    <property type="protein sequence ID" value="WMW66326.1"/>
    <property type="molecule type" value="Genomic_DNA"/>
</dbReference>